<dbReference type="Proteomes" id="UP000255460">
    <property type="component" value="Unassembled WGS sequence"/>
</dbReference>
<sequence length="50" mass="5520">MFLGEFCQLTQLFRDNKAVLLIANHHRAFALHAVQAADGGLQHGEIAFQA</sequence>
<accession>A0A376KRI8</accession>
<organism evidence="1 2">
    <name type="scientific">Escherichia coli</name>
    <dbReference type="NCBI Taxonomy" id="562"/>
    <lineage>
        <taxon>Bacteria</taxon>
        <taxon>Pseudomonadati</taxon>
        <taxon>Pseudomonadota</taxon>
        <taxon>Gammaproteobacteria</taxon>
        <taxon>Enterobacterales</taxon>
        <taxon>Enterobacteriaceae</taxon>
        <taxon>Escherichia</taxon>
    </lineage>
</organism>
<reference evidence="1 2" key="1">
    <citation type="submission" date="2018-06" db="EMBL/GenBank/DDBJ databases">
        <authorList>
            <consortium name="Pathogen Informatics"/>
            <person name="Doyle S."/>
        </authorList>
    </citation>
    <scope>NUCLEOTIDE SEQUENCE [LARGE SCALE GENOMIC DNA]</scope>
    <source>
        <strain evidence="1 2">NCTC10418</strain>
    </source>
</reference>
<evidence type="ECO:0000313" key="2">
    <source>
        <dbReference type="Proteomes" id="UP000255460"/>
    </source>
</evidence>
<gene>
    <name evidence="1" type="ORF">NCTC10418_02888</name>
</gene>
<proteinExistence type="predicted"/>
<protein>
    <submittedName>
        <fullName evidence="1">Uncharacterized protein</fullName>
    </submittedName>
</protein>
<dbReference type="AlphaFoldDB" id="A0A376KRI8"/>
<dbReference type="EMBL" id="UFZQ01000001">
    <property type="protein sequence ID" value="STE85288.1"/>
    <property type="molecule type" value="Genomic_DNA"/>
</dbReference>
<name>A0A376KRI8_ECOLX</name>
<evidence type="ECO:0000313" key="1">
    <source>
        <dbReference type="EMBL" id="STE85288.1"/>
    </source>
</evidence>